<reference evidence="1" key="1">
    <citation type="submission" date="2022-02" db="EMBL/GenBank/DDBJ databases">
        <title>Paenibacillus sp. MBLB1832 Whole Genome Shotgun Sequencing.</title>
        <authorList>
            <person name="Hwang C.Y."/>
            <person name="Cho E.-S."/>
            <person name="Seo M.-J."/>
        </authorList>
    </citation>
    <scope>NUCLEOTIDE SEQUENCE</scope>
    <source>
        <strain evidence="1">MBLB1832</strain>
    </source>
</reference>
<name>A0AA96RKH5_9BACL</name>
<dbReference type="Proteomes" id="UP001304650">
    <property type="component" value="Chromosome"/>
</dbReference>
<keyword evidence="2" id="KW-1185">Reference proteome</keyword>
<organism evidence="1 2">
    <name type="scientific">Paenibacillus roseopurpureus</name>
    <dbReference type="NCBI Taxonomy" id="2918901"/>
    <lineage>
        <taxon>Bacteria</taxon>
        <taxon>Bacillati</taxon>
        <taxon>Bacillota</taxon>
        <taxon>Bacilli</taxon>
        <taxon>Bacillales</taxon>
        <taxon>Paenibacillaceae</taxon>
        <taxon>Paenibacillus</taxon>
    </lineage>
</organism>
<sequence>MIGAIVVCSVPQHTFAEEIFASSSEMPYVTLLDEFTLYPTKETKPKEALGALSALQSVHLAPIRCDQLLNITNMDKVQIETWLGSVWINLKEGNYKYGKLTYEEQNLTLLEDETALYEAPSVVTPYTLAPQKVQAFASLPACDPYSPCRIDATWYLIHTSWLGDQWIRPEHYAEKYGARNNGAQVEGLIPIPQESEVYLYPFDKPIKSENKIQPQVIKPLGKYMRTSMAGASVWYQISTPKGPRWIYQTSDYGLGFERVDSVDQVIEMPVPFHYYKIPNGYLDDKYGEVPPQDVHVIGKWGDWYFTIVSGMKNGMWLNPSLEIAGGLTGNFEHDQKFGVTASQKRIELMLTSIVLDKPYEDTSRPETALTFSQQTVTALREWIAPNGQTWYYIQTWQGFKWVRL</sequence>
<accession>A0AA96RKH5</accession>
<proteinExistence type="predicted"/>
<dbReference type="RefSeq" id="WP_314795297.1">
    <property type="nucleotide sequence ID" value="NZ_CP130319.1"/>
</dbReference>
<evidence type="ECO:0000313" key="2">
    <source>
        <dbReference type="Proteomes" id="UP001304650"/>
    </source>
</evidence>
<protein>
    <submittedName>
        <fullName evidence="1">Uncharacterized protein</fullName>
    </submittedName>
</protein>
<gene>
    <name evidence="1" type="ORF">MJB10_13140</name>
</gene>
<dbReference type="KEGG" id="proo:MJB10_13140"/>
<dbReference type="AlphaFoldDB" id="A0AA96RKH5"/>
<dbReference type="EMBL" id="CP130319">
    <property type="protein sequence ID" value="WNR42082.1"/>
    <property type="molecule type" value="Genomic_DNA"/>
</dbReference>
<evidence type="ECO:0000313" key="1">
    <source>
        <dbReference type="EMBL" id="WNR42082.1"/>
    </source>
</evidence>